<accession>A0A367IMT7</accession>
<proteinExistence type="predicted"/>
<feature type="transmembrane region" description="Helical" evidence="1">
    <location>
        <begin position="290"/>
        <end position="312"/>
    </location>
</feature>
<dbReference type="AlphaFoldDB" id="A0A367IMT7"/>
<gene>
    <name evidence="2" type="ORF">CU098_005213</name>
</gene>
<keyword evidence="1" id="KW-1133">Transmembrane helix</keyword>
<evidence type="ECO:0000313" key="3">
    <source>
        <dbReference type="Proteomes" id="UP000253551"/>
    </source>
</evidence>
<evidence type="ECO:0000256" key="1">
    <source>
        <dbReference type="SAM" id="Phobius"/>
    </source>
</evidence>
<dbReference type="Proteomes" id="UP000253551">
    <property type="component" value="Unassembled WGS sequence"/>
</dbReference>
<organism evidence="2 3">
    <name type="scientific">Rhizopus stolonifer</name>
    <name type="common">Rhizopus nigricans</name>
    <dbReference type="NCBI Taxonomy" id="4846"/>
    <lineage>
        <taxon>Eukaryota</taxon>
        <taxon>Fungi</taxon>
        <taxon>Fungi incertae sedis</taxon>
        <taxon>Mucoromycota</taxon>
        <taxon>Mucoromycotina</taxon>
        <taxon>Mucoromycetes</taxon>
        <taxon>Mucorales</taxon>
        <taxon>Mucorineae</taxon>
        <taxon>Rhizopodaceae</taxon>
        <taxon>Rhizopus</taxon>
    </lineage>
</organism>
<feature type="transmembrane region" description="Helical" evidence="1">
    <location>
        <begin position="40"/>
        <end position="63"/>
    </location>
</feature>
<dbReference type="OrthoDB" id="196547at2759"/>
<sequence>MFYCTEPIPDCSNPQFLSANYNASAAKCMFDYHQIVGGRIYLSVGILNAFCIFLTTLLFVYCAKHTPKDLSLKKACLRHKLQQRSVLATIMGAIGHLIFSTTILFAEAFNYTIGCQLVLWGVLIGFYTWMFAFCIRAFRLRFLFELNQMRVKCAKRDKVDKTEYQYYMNRQRNRGFMLALPYVIYSGTLCIIFIVAIPSDMVAITKDDCRIQWGIGLLIGFFAIFICILSPFLLWYLRHTADTHGIRTEIWVHAIIAIPFFILLVVWFGFDRASRPIELYASKTYSPGDWAVYFTVVAHFISVVLPVMQFFLADNKYWNKTVHQVRHLFRHREKRQTCLEDQGSPFIPELSIASLEHAMAHPEILHQLQDLAIRDFSSENVLFYETYL</sequence>
<feature type="transmembrane region" description="Helical" evidence="1">
    <location>
        <begin position="176"/>
        <end position="199"/>
    </location>
</feature>
<keyword evidence="1" id="KW-0812">Transmembrane</keyword>
<keyword evidence="3" id="KW-1185">Reference proteome</keyword>
<evidence type="ECO:0000313" key="2">
    <source>
        <dbReference type="EMBL" id="RCH79000.1"/>
    </source>
</evidence>
<feature type="transmembrane region" description="Helical" evidence="1">
    <location>
        <begin position="211"/>
        <end position="238"/>
    </location>
</feature>
<protein>
    <recommendedName>
        <fullName evidence="4">G-protein coupled receptors family 2 profile 2 domain-containing protein</fullName>
    </recommendedName>
</protein>
<feature type="transmembrane region" description="Helical" evidence="1">
    <location>
        <begin position="250"/>
        <end position="270"/>
    </location>
</feature>
<reference evidence="2 3" key="1">
    <citation type="journal article" date="2018" name="G3 (Bethesda)">
        <title>Phylogenetic and Phylogenomic Definition of Rhizopus Species.</title>
        <authorList>
            <person name="Gryganskyi A.P."/>
            <person name="Golan J."/>
            <person name="Dolatabadi S."/>
            <person name="Mondo S."/>
            <person name="Robb S."/>
            <person name="Idnurm A."/>
            <person name="Muszewska A."/>
            <person name="Steczkiewicz K."/>
            <person name="Masonjones S."/>
            <person name="Liao H.L."/>
            <person name="Gajdeczka M.T."/>
            <person name="Anike F."/>
            <person name="Vuek A."/>
            <person name="Anishchenko I.M."/>
            <person name="Voigt K."/>
            <person name="de Hoog G.S."/>
            <person name="Smith M.E."/>
            <person name="Heitman J."/>
            <person name="Vilgalys R."/>
            <person name="Stajich J.E."/>
        </authorList>
    </citation>
    <scope>NUCLEOTIDE SEQUENCE [LARGE SCALE GENOMIC DNA]</scope>
    <source>
        <strain evidence="2 3">LSU 92-RS-03</strain>
    </source>
</reference>
<feature type="non-terminal residue" evidence="2">
    <location>
        <position position="388"/>
    </location>
</feature>
<dbReference type="EMBL" id="PJQM01006850">
    <property type="protein sequence ID" value="RCH79000.1"/>
    <property type="molecule type" value="Genomic_DNA"/>
</dbReference>
<evidence type="ECO:0008006" key="4">
    <source>
        <dbReference type="Google" id="ProtNLM"/>
    </source>
</evidence>
<feature type="transmembrane region" description="Helical" evidence="1">
    <location>
        <begin position="117"/>
        <end position="138"/>
    </location>
</feature>
<dbReference type="STRING" id="4846.A0A367IMT7"/>
<feature type="transmembrane region" description="Helical" evidence="1">
    <location>
        <begin position="84"/>
        <end position="105"/>
    </location>
</feature>
<name>A0A367IMT7_RHIST</name>
<keyword evidence="1" id="KW-0472">Membrane</keyword>
<comment type="caution">
    <text evidence="2">The sequence shown here is derived from an EMBL/GenBank/DDBJ whole genome shotgun (WGS) entry which is preliminary data.</text>
</comment>